<protein>
    <submittedName>
        <fullName evidence="1">Uncharacterized protein</fullName>
    </submittedName>
</protein>
<proteinExistence type="predicted"/>
<dbReference type="AlphaFoldDB" id="A0A9Q9CHT7"/>
<reference evidence="1" key="1">
    <citation type="submission" date="2021-03" db="EMBL/GenBank/DDBJ databases">
        <title>Comparative Genomics and Metabolomics in the genus Turicibacter.</title>
        <authorList>
            <person name="Maki J."/>
            <person name="Looft T."/>
        </authorList>
    </citation>
    <scope>NUCLEOTIDE SEQUENCE</scope>
    <source>
        <strain evidence="1">ISU324</strain>
    </source>
</reference>
<name>A0A9Q9CHT7_9FIRM</name>
<evidence type="ECO:0000313" key="2">
    <source>
        <dbReference type="Proteomes" id="UP001058072"/>
    </source>
</evidence>
<organism evidence="1 2">
    <name type="scientific">Turicibacter bilis</name>
    <dbReference type="NCBI Taxonomy" id="2735723"/>
    <lineage>
        <taxon>Bacteria</taxon>
        <taxon>Bacillati</taxon>
        <taxon>Bacillota</taxon>
        <taxon>Erysipelotrichia</taxon>
        <taxon>Erysipelotrichales</taxon>
        <taxon>Turicibacteraceae</taxon>
        <taxon>Turicibacter</taxon>
    </lineage>
</organism>
<dbReference type="RefSeq" id="WP_055277553.1">
    <property type="nucleotide sequence ID" value="NZ_CP071250.1"/>
</dbReference>
<evidence type="ECO:0000313" key="1">
    <source>
        <dbReference type="EMBL" id="UUF08810.1"/>
    </source>
</evidence>
<dbReference type="Proteomes" id="UP001058072">
    <property type="component" value="Chromosome"/>
</dbReference>
<dbReference type="EMBL" id="CP071250">
    <property type="protein sequence ID" value="UUF08810.1"/>
    <property type="molecule type" value="Genomic_DNA"/>
</dbReference>
<sequence>MYSNQWLNLCRFYFAEYKKKGSDIIHPESDVYFIVDAPTDVELEVGHAAATIFDAGSKKSLGELAKTNTRFSVLNVCSVPLQETTNLDGKYKVLFDLLTPMVKEGYAQFGEHENEDVNKFEKAVLYDFKNRLMKAGCFNKPCKVVVYGEFAKTYFEKIDDVNMECEVLYVTSDSCDLKELNIE</sequence>
<accession>A0A9Q9CHT7</accession>
<gene>
    <name evidence="1" type="ORF">J0J70_01935</name>
</gene>